<dbReference type="AlphaFoldDB" id="A0A3M5NK22"/>
<dbReference type="InterPro" id="IPR036388">
    <property type="entry name" value="WH-like_DNA-bd_sf"/>
</dbReference>
<dbReference type="PROSITE" id="PS51688">
    <property type="entry name" value="ICA"/>
    <property type="match status" value="1"/>
</dbReference>
<gene>
    <name evidence="2" type="ORF">ALP42_02586</name>
</gene>
<proteinExistence type="predicted"/>
<dbReference type="EMBL" id="RBTN01000250">
    <property type="protein sequence ID" value="RMT72325.1"/>
    <property type="molecule type" value="Genomic_DNA"/>
</dbReference>
<evidence type="ECO:0000313" key="2">
    <source>
        <dbReference type="EMBL" id="RMT72325.1"/>
    </source>
</evidence>
<feature type="domain" description="Peptidase S74" evidence="1">
    <location>
        <begin position="610"/>
        <end position="827"/>
    </location>
</feature>
<dbReference type="Proteomes" id="UP000268636">
    <property type="component" value="Unassembled WGS sequence"/>
</dbReference>
<protein>
    <recommendedName>
        <fullName evidence="1">Peptidase S74 domain-containing protein</fullName>
    </recommendedName>
</protein>
<reference evidence="2 3" key="1">
    <citation type="submission" date="2018-08" db="EMBL/GenBank/DDBJ databases">
        <title>Recombination of ecologically and evolutionarily significant loci maintains genetic cohesion in the Pseudomonas syringae species complex.</title>
        <authorList>
            <person name="Dillon M."/>
            <person name="Thakur S."/>
            <person name="Almeida R.N.D."/>
            <person name="Weir B.S."/>
            <person name="Guttman D.S."/>
        </authorList>
    </citation>
    <scope>NUCLEOTIDE SEQUENCE [LARGE SCALE GENOMIC DNA]</scope>
    <source>
        <strain evidence="2 3">ICMP 13786</strain>
    </source>
</reference>
<comment type="caution">
    <text evidence="2">The sequence shown here is derived from an EMBL/GenBank/DDBJ whole genome shotgun (WGS) entry which is preliminary data.</text>
</comment>
<dbReference type="InterPro" id="IPR044914">
    <property type="entry name" value="Endosialidase_C_dom_sf"/>
</dbReference>
<evidence type="ECO:0000313" key="3">
    <source>
        <dbReference type="Proteomes" id="UP000268636"/>
    </source>
</evidence>
<dbReference type="InterPro" id="IPR030392">
    <property type="entry name" value="S74_ICA"/>
</dbReference>
<accession>A0A3M5NK22</accession>
<dbReference type="Gene3D" id="1.10.10.10">
    <property type="entry name" value="Winged helix-like DNA-binding domain superfamily/Winged helix DNA-binding domain"/>
    <property type="match status" value="1"/>
</dbReference>
<name>A0A3M5NK22_PSESS</name>
<evidence type="ECO:0000259" key="1">
    <source>
        <dbReference type="PROSITE" id="PS51688"/>
    </source>
</evidence>
<organism evidence="2 3">
    <name type="scientific">Pseudomonas savastanoi pv. nerii</name>
    <dbReference type="NCBI Taxonomy" id="360921"/>
    <lineage>
        <taxon>Bacteria</taxon>
        <taxon>Pseudomonadati</taxon>
        <taxon>Pseudomonadota</taxon>
        <taxon>Gammaproteobacteria</taxon>
        <taxon>Pseudomonadales</taxon>
        <taxon>Pseudomonadaceae</taxon>
        <taxon>Pseudomonas</taxon>
    </lineage>
</organism>
<sequence>MAVQAGPTDKRYAANGITTTYPIPFLLLDAGDLQVQLNGVAITAGFTLAGVGSPASSITFTAAPLGDLYLVLNIPFQRLTDYQENGEFRSNTVNKDFDRVWQALKQLLRYAGRALTLGFADIDGSGSYQAKGNRISGLGDPVAPQDAVTKSWLQSLIDSVNSPLLSIFNIYYDGVSLYQFLKTGVARNVDNIAALRSLDGTRNQRAFVRDNSAVGDRFGAMWWLNTSDTTSAEDLSKGIVVGNDGSRWYFSGPGAMSLGQQGLAALNDNGVVWGYRSTGSNAQGNGNKYNFFKLEVANDSVSQVAGQNGATGSKVNGIHMFHNFGGPLAKGGRHAGDFVLIQGFGGGGVTSATNQDRNYVGLQSQVLTDCGDGGTSAADVRGAYFGGSSYAAILGGNRIANATGFEFNTEITAGSGNRVAIHTGIQIASKIGERGYGIDAAVSIGNLGGSPRGWLYGLCGHGANGAPAFEADSTVIKIFPSASGSASIDKVIDTVGVTVNSIIAADGINLRRGVLDMSAPGSQVSIGSGTSNTPRLQLRSSGLNTTYDAAIVGGGGTSGTGEGTMSLVAAAGIITNSALVRPQIDNFTQYANASFRISQITLATAPVVTSDIREKDDIIPLSFGLDFLGAIKPIQYTCRESGTGEVSKVIVRVDQIEVPDEEEYEEQVVELSIEDGKAIRTFSTVKKMRQIMDTYPEFDADGKRVMVMVKIPDGTYVDPETGDTKIQFREELQESSIQVGRMKTVDVEVYEDDIKKDKGCRLHFGLGAQQVKEAMTAVGIDDFAGWVLSDKNDPESRQGLRYEQFIAVLINGVNQLNARLELLEKQSDV</sequence>
<dbReference type="RefSeq" id="WP_122260426.1">
    <property type="nucleotide sequence ID" value="NZ_NIAY01000061.1"/>
</dbReference>
<dbReference type="Gene3D" id="4.10.1090.10">
    <property type="entry name" value="Endosialidase, domain 4"/>
    <property type="match status" value="1"/>
</dbReference>